<comment type="caution">
    <text evidence="1">The sequence shown here is derived from an EMBL/GenBank/DDBJ whole genome shotgun (WGS) entry which is preliminary data.</text>
</comment>
<protein>
    <submittedName>
        <fullName evidence="1">Uncharacterized protein</fullName>
    </submittedName>
</protein>
<organism evidence="1 2">
    <name type="scientific">Nocardioides zhouii</name>
    <dbReference type="NCBI Taxonomy" id="1168729"/>
    <lineage>
        <taxon>Bacteria</taxon>
        <taxon>Bacillati</taxon>
        <taxon>Actinomycetota</taxon>
        <taxon>Actinomycetes</taxon>
        <taxon>Propionibacteriales</taxon>
        <taxon>Nocardioidaceae</taxon>
        <taxon>Nocardioides</taxon>
    </lineage>
</organism>
<proteinExistence type="predicted"/>
<name>A0A4Q2T3I2_9ACTN</name>
<accession>A0A4Q2T3I2</accession>
<dbReference type="RefSeq" id="WP_129426713.1">
    <property type="nucleotide sequence ID" value="NZ_SDWV01000008.1"/>
</dbReference>
<evidence type="ECO:0000313" key="1">
    <source>
        <dbReference type="EMBL" id="RYC11279.1"/>
    </source>
</evidence>
<dbReference type="Proteomes" id="UP000291101">
    <property type="component" value="Unassembled WGS sequence"/>
</dbReference>
<reference evidence="1 2" key="1">
    <citation type="submission" date="2019-01" db="EMBL/GenBank/DDBJ databases">
        <title>Novel species of Nocardioides.</title>
        <authorList>
            <person name="Liu Q."/>
            <person name="X Y.-H."/>
        </authorList>
    </citation>
    <scope>NUCLEOTIDE SEQUENCE [LARGE SCALE GENOMIC DNA]</scope>
    <source>
        <strain evidence="1 2">HLT2-9</strain>
    </source>
</reference>
<evidence type="ECO:0000313" key="2">
    <source>
        <dbReference type="Proteomes" id="UP000291101"/>
    </source>
</evidence>
<sequence>MVAAHLFVTVLTAVLWWAGRRAASYVVSLLLRPALPVVSRPRPRPVDVRLGSSLVHLLVPPGRGPPLAVLPT</sequence>
<dbReference type="EMBL" id="SDWV01000008">
    <property type="protein sequence ID" value="RYC11279.1"/>
    <property type="molecule type" value="Genomic_DNA"/>
</dbReference>
<dbReference type="AlphaFoldDB" id="A0A4Q2T3I2"/>
<keyword evidence="2" id="KW-1185">Reference proteome</keyword>
<gene>
    <name evidence="1" type="ORF">EUA94_09925</name>
</gene>